<protein>
    <submittedName>
        <fullName evidence="2">Uncharacterized protein</fullName>
    </submittedName>
</protein>
<sequence>MSRPPPPRPPIYKPTRTNVTLHGPVPFDTYHKIAIIFLLAVNHLLADHREHRARVQLESRKRSREKEDRQARRDEAVSEIPHFSHAPPGFISSRTTYGMYPPPLQLSSQHIYGFNPPPPPPPPPPPLLPRNQNMAPNQSTYIPNPTPTSQQPAPKQPFRLPTPIPMPKSHKPPAPPYSNLYAPKISQPHHRPPTPPPPYAAQLNMHKLPGAKFRDKDCTHGGLTAAEMRDAWARMRSVRVIPAGRYQSGLEKLDGRMEGPAEGQSGGGVISERKKKVSWGE</sequence>
<feature type="region of interest" description="Disordered" evidence="1">
    <location>
        <begin position="101"/>
        <end position="179"/>
    </location>
</feature>
<feature type="compositionally biased region" description="Pro residues" evidence="1">
    <location>
        <begin position="115"/>
        <end position="128"/>
    </location>
</feature>
<feature type="region of interest" description="Disordered" evidence="1">
    <location>
        <begin position="55"/>
        <end position="89"/>
    </location>
</feature>
<feature type="compositionally biased region" description="Basic and acidic residues" evidence="1">
    <location>
        <begin position="55"/>
        <end position="76"/>
    </location>
</feature>
<keyword evidence="3" id="KW-1185">Reference proteome</keyword>
<evidence type="ECO:0000313" key="3">
    <source>
        <dbReference type="Proteomes" id="UP000799757"/>
    </source>
</evidence>
<dbReference type="AlphaFoldDB" id="A0A6A6WNU1"/>
<name>A0A6A6WNU1_9PLEO</name>
<dbReference type="EMBL" id="MU002919">
    <property type="protein sequence ID" value="KAF2785517.1"/>
    <property type="molecule type" value="Genomic_DNA"/>
</dbReference>
<dbReference type="Proteomes" id="UP000799757">
    <property type="component" value="Unassembled WGS sequence"/>
</dbReference>
<organism evidence="2 3">
    <name type="scientific">Melanomma pulvis-pyrius CBS 109.77</name>
    <dbReference type="NCBI Taxonomy" id="1314802"/>
    <lineage>
        <taxon>Eukaryota</taxon>
        <taxon>Fungi</taxon>
        <taxon>Dikarya</taxon>
        <taxon>Ascomycota</taxon>
        <taxon>Pezizomycotina</taxon>
        <taxon>Dothideomycetes</taxon>
        <taxon>Pleosporomycetidae</taxon>
        <taxon>Pleosporales</taxon>
        <taxon>Melanommataceae</taxon>
        <taxon>Melanomma</taxon>
    </lineage>
</organism>
<evidence type="ECO:0000313" key="2">
    <source>
        <dbReference type="EMBL" id="KAF2785517.1"/>
    </source>
</evidence>
<dbReference type="PRINTS" id="PR01217">
    <property type="entry name" value="PRICHEXTENSN"/>
</dbReference>
<reference evidence="2" key="1">
    <citation type="journal article" date="2020" name="Stud. Mycol.">
        <title>101 Dothideomycetes genomes: a test case for predicting lifestyles and emergence of pathogens.</title>
        <authorList>
            <person name="Haridas S."/>
            <person name="Albert R."/>
            <person name="Binder M."/>
            <person name="Bloem J."/>
            <person name="Labutti K."/>
            <person name="Salamov A."/>
            <person name="Andreopoulos B."/>
            <person name="Baker S."/>
            <person name="Barry K."/>
            <person name="Bills G."/>
            <person name="Bluhm B."/>
            <person name="Cannon C."/>
            <person name="Castanera R."/>
            <person name="Culley D."/>
            <person name="Daum C."/>
            <person name="Ezra D."/>
            <person name="Gonzalez J."/>
            <person name="Henrissat B."/>
            <person name="Kuo A."/>
            <person name="Liang C."/>
            <person name="Lipzen A."/>
            <person name="Lutzoni F."/>
            <person name="Magnuson J."/>
            <person name="Mondo S."/>
            <person name="Nolan M."/>
            <person name="Ohm R."/>
            <person name="Pangilinan J."/>
            <person name="Park H.-J."/>
            <person name="Ramirez L."/>
            <person name="Alfaro M."/>
            <person name="Sun H."/>
            <person name="Tritt A."/>
            <person name="Yoshinaga Y."/>
            <person name="Zwiers L.-H."/>
            <person name="Turgeon B."/>
            <person name="Goodwin S."/>
            <person name="Spatafora J."/>
            <person name="Crous P."/>
            <person name="Grigoriev I."/>
        </authorList>
    </citation>
    <scope>NUCLEOTIDE SEQUENCE</scope>
    <source>
        <strain evidence="2">CBS 109.77</strain>
    </source>
</reference>
<feature type="compositionally biased region" description="Pro residues" evidence="1">
    <location>
        <begin position="160"/>
        <end position="176"/>
    </location>
</feature>
<evidence type="ECO:0000256" key="1">
    <source>
        <dbReference type="SAM" id="MobiDB-lite"/>
    </source>
</evidence>
<proteinExistence type="predicted"/>
<feature type="region of interest" description="Disordered" evidence="1">
    <location>
        <begin position="251"/>
        <end position="281"/>
    </location>
</feature>
<accession>A0A6A6WNU1</accession>
<gene>
    <name evidence="2" type="ORF">K505DRAFT_11384</name>
</gene>
<feature type="non-terminal residue" evidence="2">
    <location>
        <position position="281"/>
    </location>
</feature>
<feature type="compositionally biased region" description="Polar residues" evidence="1">
    <location>
        <begin position="130"/>
        <end position="153"/>
    </location>
</feature>